<organism evidence="2 3">
    <name type="scientific">Hibiscus sabdariffa</name>
    <name type="common">roselle</name>
    <dbReference type="NCBI Taxonomy" id="183260"/>
    <lineage>
        <taxon>Eukaryota</taxon>
        <taxon>Viridiplantae</taxon>
        <taxon>Streptophyta</taxon>
        <taxon>Embryophyta</taxon>
        <taxon>Tracheophyta</taxon>
        <taxon>Spermatophyta</taxon>
        <taxon>Magnoliopsida</taxon>
        <taxon>eudicotyledons</taxon>
        <taxon>Gunneridae</taxon>
        <taxon>Pentapetalae</taxon>
        <taxon>rosids</taxon>
        <taxon>malvids</taxon>
        <taxon>Malvales</taxon>
        <taxon>Malvaceae</taxon>
        <taxon>Malvoideae</taxon>
        <taxon>Hibiscus</taxon>
    </lineage>
</organism>
<keyword evidence="1" id="KW-0812">Transmembrane</keyword>
<name>A0ABR2CYB2_9ROSI</name>
<dbReference type="EMBL" id="JBBPBM010000039">
    <property type="protein sequence ID" value="KAK8526028.1"/>
    <property type="molecule type" value="Genomic_DNA"/>
</dbReference>
<keyword evidence="1" id="KW-1133">Transmembrane helix</keyword>
<proteinExistence type="predicted"/>
<dbReference type="Proteomes" id="UP001472677">
    <property type="component" value="Unassembled WGS sequence"/>
</dbReference>
<sequence length="169" mass="19927">MAFQITKEMLVGSLMPVVVYWVYGGLYTMLGYTCNNYRLHPKEDEDDKNFASKQTVIRGVLFQQFRQFIATNLLYMLTRGNDAGASSGQSTSLFVIARQFIVAMFVFDTYQYFVHRYLHQNKFLYKHLLLRAWLQVIQRMCQLLQALMKERRVSTHQGQNQHRPKRGVE</sequence>
<evidence type="ECO:0000313" key="2">
    <source>
        <dbReference type="EMBL" id="KAK8526028.1"/>
    </source>
</evidence>
<keyword evidence="1" id="KW-0472">Membrane</keyword>
<feature type="transmembrane region" description="Helical" evidence="1">
    <location>
        <begin position="12"/>
        <end position="32"/>
    </location>
</feature>
<keyword evidence="3" id="KW-1185">Reference proteome</keyword>
<gene>
    <name evidence="2" type="ORF">V6N12_020509</name>
</gene>
<dbReference type="PANTHER" id="PTHR11863">
    <property type="entry name" value="STEROL DESATURASE"/>
    <property type="match status" value="1"/>
</dbReference>
<comment type="caution">
    <text evidence="2">The sequence shown here is derived from an EMBL/GenBank/DDBJ whole genome shotgun (WGS) entry which is preliminary data.</text>
</comment>
<evidence type="ECO:0000313" key="3">
    <source>
        <dbReference type="Proteomes" id="UP001472677"/>
    </source>
</evidence>
<accession>A0ABR2CYB2</accession>
<evidence type="ECO:0000256" key="1">
    <source>
        <dbReference type="SAM" id="Phobius"/>
    </source>
</evidence>
<dbReference type="InterPro" id="IPR050307">
    <property type="entry name" value="Sterol_Desaturase_Related"/>
</dbReference>
<protein>
    <submittedName>
        <fullName evidence="2">Uncharacterized protein</fullName>
    </submittedName>
</protein>
<reference evidence="2 3" key="1">
    <citation type="journal article" date="2024" name="G3 (Bethesda)">
        <title>Genome assembly of Hibiscus sabdariffa L. provides insights into metabolisms of medicinal natural products.</title>
        <authorList>
            <person name="Kim T."/>
        </authorList>
    </citation>
    <scope>NUCLEOTIDE SEQUENCE [LARGE SCALE GENOMIC DNA]</scope>
    <source>
        <strain evidence="2">TK-2024</strain>
        <tissue evidence="2">Old leaves</tissue>
    </source>
</reference>